<dbReference type="PANTHER" id="PTHR46766">
    <property type="entry name" value="GLUTAMINE-RICH PROTEIN 2"/>
    <property type="match status" value="1"/>
</dbReference>
<accession>A0A7I9YK54</accession>
<sequence length="401" mass="40392">MEFVTLPPEVTSALIHSGPGAQSLIVASGVWQNLGTDLEETVANYASVLSTLAGEWHGPSTMAMIDAAGPFLNWMRATAQQCHRLSASAQAAAAEFNATLAAVVHPSVVSANRAQLAQLIATNGFGKNLAAIAENEAQYQAMWVNNSAAMYRYQAATAQALDLPLFSSPPTMVDPGGMAAQTDAVQTAVASAGSTHAASGLAEAAAAAAPASAVAPPMSPIDALLQSVGVLFDPSQGWFGMANTYANQLVSSGFPINMLSYFAQFTSAQALTELAPDVAEGLAEGESALSGAAGGLADVAEALSGIGAPAATMGAAVQLGSLSAPPATAGLLVSANTPVQLASAASPLPAGDADFPMLPPIMAPPISAGSGWRKRTDPKYEDLAMGKEIIGTFIPRSPSGG</sequence>
<feature type="domain" description="PPE" evidence="2">
    <location>
        <begin position="3"/>
        <end position="161"/>
    </location>
</feature>
<organism evidence="3 4">
    <name type="scientific">Mycobacterium bourgelatii</name>
    <dbReference type="NCBI Taxonomy" id="1273442"/>
    <lineage>
        <taxon>Bacteria</taxon>
        <taxon>Bacillati</taxon>
        <taxon>Actinomycetota</taxon>
        <taxon>Actinomycetes</taxon>
        <taxon>Mycobacteriales</taxon>
        <taxon>Mycobacteriaceae</taxon>
        <taxon>Mycobacterium</taxon>
    </lineage>
</organism>
<dbReference type="Pfam" id="PF00823">
    <property type="entry name" value="PPE"/>
    <property type="match status" value="1"/>
</dbReference>
<dbReference type="RefSeq" id="WP_163708418.1">
    <property type="nucleotide sequence ID" value="NZ_BLKZ01000001.1"/>
</dbReference>
<dbReference type="Proteomes" id="UP000465360">
    <property type="component" value="Unassembled WGS sequence"/>
</dbReference>
<dbReference type="PANTHER" id="PTHR46766:SF1">
    <property type="entry name" value="GLUTAMINE-RICH PROTEIN 2"/>
    <property type="match status" value="1"/>
</dbReference>
<dbReference type="InterPro" id="IPR000030">
    <property type="entry name" value="PPE_dom"/>
</dbReference>
<reference evidence="3 4" key="1">
    <citation type="journal article" date="2019" name="Emerg. Microbes Infect.">
        <title>Comprehensive subspecies identification of 175 nontuberculous mycobacteria species based on 7547 genomic profiles.</title>
        <authorList>
            <person name="Matsumoto Y."/>
            <person name="Kinjo T."/>
            <person name="Motooka D."/>
            <person name="Nabeya D."/>
            <person name="Jung N."/>
            <person name="Uechi K."/>
            <person name="Horii T."/>
            <person name="Iida T."/>
            <person name="Fujita J."/>
            <person name="Nakamura S."/>
        </authorList>
    </citation>
    <scope>NUCLEOTIDE SEQUENCE [LARGE SCALE GENOMIC DNA]</scope>
    <source>
        <strain evidence="3 4">JCM 30725</strain>
    </source>
</reference>
<protein>
    <submittedName>
        <fullName evidence="3">PPE family protein</fullName>
    </submittedName>
</protein>
<dbReference type="EMBL" id="BLKZ01000001">
    <property type="protein sequence ID" value="GFG88883.1"/>
    <property type="molecule type" value="Genomic_DNA"/>
</dbReference>
<dbReference type="SUPFAM" id="SSF140459">
    <property type="entry name" value="PE/PPE dimer-like"/>
    <property type="match status" value="1"/>
</dbReference>
<comment type="similarity">
    <text evidence="1">Belongs to the mycobacterial PPE family.</text>
</comment>
<comment type="caution">
    <text evidence="3">The sequence shown here is derived from an EMBL/GenBank/DDBJ whole genome shotgun (WGS) entry which is preliminary data.</text>
</comment>
<dbReference type="InterPro" id="IPR038332">
    <property type="entry name" value="PPE_sf"/>
</dbReference>
<evidence type="ECO:0000313" key="4">
    <source>
        <dbReference type="Proteomes" id="UP000465360"/>
    </source>
</evidence>
<name>A0A7I9YK54_MYCBU</name>
<proteinExistence type="inferred from homology"/>
<dbReference type="Gene3D" id="1.20.1260.20">
    <property type="entry name" value="PPE superfamily"/>
    <property type="match status" value="1"/>
</dbReference>
<evidence type="ECO:0000256" key="1">
    <source>
        <dbReference type="ARBA" id="ARBA00010652"/>
    </source>
</evidence>
<dbReference type="AlphaFoldDB" id="A0A7I9YK54"/>
<gene>
    <name evidence="3" type="primary">PPE31_1</name>
    <name evidence="3" type="ORF">MBOU_09250</name>
</gene>
<evidence type="ECO:0000313" key="3">
    <source>
        <dbReference type="EMBL" id="GFG88883.1"/>
    </source>
</evidence>
<keyword evidence="4" id="KW-1185">Reference proteome</keyword>
<dbReference type="GO" id="GO:0052572">
    <property type="term" value="P:response to host immune response"/>
    <property type="evidence" value="ECO:0007669"/>
    <property type="project" value="TreeGrafter"/>
</dbReference>
<evidence type="ECO:0000259" key="2">
    <source>
        <dbReference type="Pfam" id="PF00823"/>
    </source>
</evidence>